<organism evidence="8 9">
    <name type="scientific">Eubacterium plexicaudatum ASF492</name>
    <dbReference type="NCBI Taxonomy" id="1235802"/>
    <lineage>
        <taxon>Bacteria</taxon>
        <taxon>Bacillati</taxon>
        <taxon>Bacillota</taxon>
        <taxon>Clostridia</taxon>
        <taxon>Eubacteriales</taxon>
        <taxon>Eubacteriaceae</taxon>
        <taxon>Eubacterium</taxon>
    </lineage>
</organism>
<evidence type="ECO:0000313" key="8">
    <source>
        <dbReference type="EMBL" id="EMZ33964.1"/>
    </source>
</evidence>
<evidence type="ECO:0000313" key="9">
    <source>
        <dbReference type="Proteomes" id="UP000012589"/>
    </source>
</evidence>
<dbReference type="OrthoDB" id="9810775at2"/>
<dbReference type="PATRIC" id="fig|1235802.3.peg.1330"/>
<dbReference type="SUPFAM" id="SSF102114">
    <property type="entry name" value="Radical SAM enzymes"/>
    <property type="match status" value="1"/>
</dbReference>
<evidence type="ECO:0000256" key="2">
    <source>
        <dbReference type="ARBA" id="ARBA00022485"/>
    </source>
</evidence>
<dbReference type="SMART" id="SM00729">
    <property type="entry name" value="Elp3"/>
    <property type="match status" value="1"/>
</dbReference>
<dbReference type="STRING" id="1235802.C823_01245"/>
<evidence type="ECO:0000256" key="6">
    <source>
        <dbReference type="ARBA" id="ARBA00023014"/>
    </source>
</evidence>
<dbReference type="SFLD" id="SFLDG01386">
    <property type="entry name" value="main_SPASM_domain-containing"/>
    <property type="match status" value="1"/>
</dbReference>
<keyword evidence="3" id="KW-0949">S-adenosyl-L-methionine</keyword>
<keyword evidence="9" id="KW-1185">Reference proteome</keyword>
<dbReference type="InterPro" id="IPR017200">
    <property type="entry name" value="PqqE-like"/>
</dbReference>
<evidence type="ECO:0000259" key="7">
    <source>
        <dbReference type="PROSITE" id="PS51918"/>
    </source>
</evidence>
<dbReference type="HOGENOM" id="CLU_009273_1_0_9"/>
<dbReference type="PANTHER" id="PTHR11228">
    <property type="entry name" value="RADICAL SAM DOMAIN PROTEIN"/>
    <property type="match status" value="1"/>
</dbReference>
<dbReference type="GO" id="GO:0046872">
    <property type="term" value="F:metal ion binding"/>
    <property type="evidence" value="ECO:0007669"/>
    <property type="project" value="UniProtKB-KW"/>
</dbReference>
<keyword evidence="6" id="KW-0411">Iron-sulfur</keyword>
<feature type="domain" description="Radical SAM core" evidence="7">
    <location>
        <begin position="26"/>
        <end position="255"/>
    </location>
</feature>
<gene>
    <name evidence="8" type="ORF">C823_01245</name>
</gene>
<dbReference type="AlphaFoldDB" id="N2BB53"/>
<dbReference type="Pfam" id="PF13186">
    <property type="entry name" value="SPASM"/>
    <property type="match status" value="1"/>
</dbReference>
<dbReference type="eggNOG" id="COG0535">
    <property type="taxonomic scope" value="Bacteria"/>
</dbReference>
<dbReference type="InterPro" id="IPR050377">
    <property type="entry name" value="Radical_SAM_PqqE_MftC-like"/>
</dbReference>
<dbReference type="GO" id="GO:0051539">
    <property type="term" value="F:4 iron, 4 sulfur cluster binding"/>
    <property type="evidence" value="ECO:0007669"/>
    <property type="project" value="UniProtKB-KW"/>
</dbReference>
<dbReference type="Pfam" id="PF04055">
    <property type="entry name" value="Radical_SAM"/>
    <property type="match status" value="1"/>
</dbReference>
<keyword evidence="5" id="KW-0408">Iron</keyword>
<proteinExistence type="predicted"/>
<evidence type="ECO:0000256" key="5">
    <source>
        <dbReference type="ARBA" id="ARBA00023004"/>
    </source>
</evidence>
<evidence type="ECO:0000256" key="1">
    <source>
        <dbReference type="ARBA" id="ARBA00001966"/>
    </source>
</evidence>
<evidence type="ECO:0000256" key="3">
    <source>
        <dbReference type="ARBA" id="ARBA00022691"/>
    </source>
</evidence>
<dbReference type="SFLD" id="SFLDS00029">
    <property type="entry name" value="Radical_SAM"/>
    <property type="match status" value="1"/>
</dbReference>
<dbReference type="InterPro" id="IPR013785">
    <property type="entry name" value="Aldolase_TIM"/>
</dbReference>
<dbReference type="InterPro" id="IPR058240">
    <property type="entry name" value="rSAM_sf"/>
</dbReference>
<dbReference type="Gene3D" id="3.20.20.70">
    <property type="entry name" value="Aldolase class I"/>
    <property type="match status" value="1"/>
</dbReference>
<dbReference type="Proteomes" id="UP000012589">
    <property type="component" value="Unassembled WGS sequence"/>
</dbReference>
<name>N2BB53_9FIRM</name>
<evidence type="ECO:0000256" key="4">
    <source>
        <dbReference type="ARBA" id="ARBA00022723"/>
    </source>
</evidence>
<dbReference type="PIRSF" id="PIRSF037420">
    <property type="entry name" value="PQQ_syn_pqqE"/>
    <property type="match status" value="1"/>
</dbReference>
<sequence length="357" mass="41400">MDTKATPYSSLKIFAHAEKLNQIHKGERVAPLYVRLKPTNYCNHHCYYCSYADSELGLRDIVNKQDQIPWDKMQEIISDFKDMGVRAVTFSGGGEPLVYPHIIEAIQGMKRAGVETSIITNGQLLDGERAKELKDAKWVRISCDSANAETYARVRKIPLDAFQRVCDNIKEFARIKDKSCELGINFVINHENADQIYDMAKLSKDLGTNHIKFSARITKELFEYHELFKDNVMMQLHRAQMELEDDKFKVINKYEGDFDTAMVFARQYHRCYINNLVTTIAADCKVYFCHDKAYVSSGIVGDLRQKSFKELWFSDEVVGRYQEFDAMKECQHHCVYDDRNILLNTLYGLDENQINFI</sequence>
<accession>N2BB53</accession>
<comment type="caution">
    <text evidence="8">The sequence shown here is derived from an EMBL/GenBank/DDBJ whole genome shotgun (WGS) entry which is preliminary data.</text>
</comment>
<dbReference type="InterPro" id="IPR007197">
    <property type="entry name" value="rSAM"/>
</dbReference>
<dbReference type="EMBL" id="AQFT01000038">
    <property type="protein sequence ID" value="EMZ33964.1"/>
    <property type="molecule type" value="Genomic_DNA"/>
</dbReference>
<comment type="cofactor">
    <cofactor evidence="1">
        <name>[4Fe-4S] cluster</name>
        <dbReference type="ChEBI" id="CHEBI:49883"/>
    </cofactor>
</comment>
<dbReference type="CDD" id="cd01335">
    <property type="entry name" value="Radical_SAM"/>
    <property type="match status" value="1"/>
</dbReference>
<keyword evidence="2" id="KW-0004">4Fe-4S</keyword>
<dbReference type="PROSITE" id="PS51918">
    <property type="entry name" value="RADICAL_SAM"/>
    <property type="match status" value="1"/>
</dbReference>
<keyword evidence="4" id="KW-0479">Metal-binding</keyword>
<dbReference type="InterPro" id="IPR023885">
    <property type="entry name" value="4Fe4S-binding_SPASM_dom"/>
</dbReference>
<dbReference type="SFLD" id="SFLDG01067">
    <property type="entry name" value="SPASM/twitch_domain_containing"/>
    <property type="match status" value="1"/>
</dbReference>
<dbReference type="PANTHER" id="PTHR11228:SF7">
    <property type="entry name" value="PQQA PEPTIDE CYCLASE"/>
    <property type="match status" value="1"/>
</dbReference>
<dbReference type="GO" id="GO:0003824">
    <property type="term" value="F:catalytic activity"/>
    <property type="evidence" value="ECO:0007669"/>
    <property type="project" value="InterPro"/>
</dbReference>
<dbReference type="InterPro" id="IPR006638">
    <property type="entry name" value="Elp3/MiaA/NifB-like_rSAM"/>
</dbReference>
<protein>
    <recommendedName>
        <fullName evidence="7">Radical SAM core domain-containing protein</fullName>
    </recommendedName>
</protein>
<reference evidence="8 9" key="1">
    <citation type="journal article" date="2014" name="Genome Announc.">
        <title>Draft genome sequences of the altered schaedler flora, a defined bacterial community from gnotobiotic mice.</title>
        <authorList>
            <person name="Wannemuehler M.J."/>
            <person name="Overstreet A.M."/>
            <person name="Ward D.V."/>
            <person name="Phillips G.J."/>
        </authorList>
    </citation>
    <scope>NUCLEOTIDE SEQUENCE [LARGE SCALE GENOMIC DNA]</scope>
    <source>
        <strain evidence="8 9">ASF492</strain>
    </source>
</reference>